<dbReference type="Gene3D" id="3.60.21.10">
    <property type="match status" value="1"/>
</dbReference>
<comment type="caution">
    <text evidence="5">The sequence shown here is derived from an EMBL/GenBank/DDBJ whole genome shotgun (WGS) entry which is preliminary data.</text>
</comment>
<feature type="domain" description="LTD" evidence="4">
    <location>
        <begin position="774"/>
        <end position="905"/>
    </location>
</feature>
<dbReference type="InterPro" id="IPR051918">
    <property type="entry name" value="STPP_CPPED1"/>
</dbReference>
<dbReference type="GO" id="GO:0016787">
    <property type="term" value="F:hydrolase activity"/>
    <property type="evidence" value="ECO:0007669"/>
    <property type="project" value="InterPro"/>
</dbReference>
<dbReference type="InterPro" id="IPR029052">
    <property type="entry name" value="Metallo-depent_PP-like"/>
</dbReference>
<accession>A0A7X8YE97</accession>
<reference evidence="5 6" key="1">
    <citation type="submission" date="2020-04" db="EMBL/GenBank/DDBJ databases">
        <title>Nesterenkonia sp. nov., isolated from marine sediment.</title>
        <authorList>
            <person name="Zhang G."/>
        </authorList>
    </citation>
    <scope>NUCLEOTIDE SEQUENCE [LARGE SCALE GENOMIC DNA]</scope>
    <source>
        <strain evidence="5 6">MY13</strain>
    </source>
</reference>
<feature type="region of interest" description="Disordered" evidence="1">
    <location>
        <begin position="29"/>
        <end position="90"/>
    </location>
</feature>
<keyword evidence="3" id="KW-0732">Signal</keyword>
<dbReference type="PANTHER" id="PTHR43143">
    <property type="entry name" value="METALLOPHOSPHOESTERASE, CALCINEURIN SUPERFAMILY"/>
    <property type="match status" value="1"/>
</dbReference>
<feature type="chain" id="PRO_5031198840" description="LTD domain-containing protein" evidence="3">
    <location>
        <begin position="31"/>
        <end position="1839"/>
    </location>
</feature>
<dbReference type="SUPFAM" id="SSF56300">
    <property type="entry name" value="Metallo-dependent phosphatases"/>
    <property type="match status" value="1"/>
</dbReference>
<protein>
    <recommendedName>
        <fullName evidence="4">LTD domain-containing protein</fullName>
    </recommendedName>
</protein>
<gene>
    <name evidence="5" type="ORF">HGQ17_10450</name>
</gene>
<keyword evidence="6" id="KW-1185">Reference proteome</keyword>
<evidence type="ECO:0000256" key="2">
    <source>
        <dbReference type="SAM" id="Phobius"/>
    </source>
</evidence>
<dbReference type="InterPro" id="IPR004843">
    <property type="entry name" value="Calcineurin-like_PHP"/>
</dbReference>
<evidence type="ECO:0000313" key="5">
    <source>
        <dbReference type="EMBL" id="NLS10404.1"/>
    </source>
</evidence>
<evidence type="ECO:0000313" key="6">
    <source>
        <dbReference type="Proteomes" id="UP000523139"/>
    </source>
</evidence>
<dbReference type="PROSITE" id="PS51841">
    <property type="entry name" value="LTD"/>
    <property type="match status" value="5"/>
</dbReference>
<proteinExistence type="predicted"/>
<feature type="domain" description="LTD" evidence="4">
    <location>
        <begin position="84"/>
        <end position="207"/>
    </location>
</feature>
<dbReference type="SUPFAM" id="SSF74853">
    <property type="entry name" value="Lamin A/C globular tail domain"/>
    <property type="match status" value="4"/>
</dbReference>
<organism evidence="5 6">
    <name type="scientific">Nesterenkonia sedimenti</name>
    <dbReference type="NCBI Taxonomy" id="1463632"/>
    <lineage>
        <taxon>Bacteria</taxon>
        <taxon>Bacillati</taxon>
        <taxon>Actinomycetota</taxon>
        <taxon>Actinomycetes</taxon>
        <taxon>Micrococcales</taxon>
        <taxon>Micrococcaceae</taxon>
        <taxon>Nesterenkonia</taxon>
    </lineage>
</organism>
<evidence type="ECO:0000256" key="1">
    <source>
        <dbReference type="SAM" id="MobiDB-lite"/>
    </source>
</evidence>
<evidence type="ECO:0000259" key="4">
    <source>
        <dbReference type="PROSITE" id="PS51841"/>
    </source>
</evidence>
<dbReference type="InterPro" id="IPR001322">
    <property type="entry name" value="Lamin_tail_dom"/>
</dbReference>
<feature type="compositionally biased region" description="Low complexity" evidence="1">
    <location>
        <begin position="1646"/>
        <end position="1671"/>
    </location>
</feature>
<dbReference type="PANTHER" id="PTHR43143:SF5">
    <property type="entry name" value="SECRETED PROTEIN"/>
    <property type="match status" value="1"/>
</dbReference>
<sequence length="1839" mass="199750">MSTSRHSGRISMATLLGASMVLTVLPPSWAAGTENQPEELPPDSEVSEDQELNGEEDSDQEEPTEEESETPNEEDEPSEEEEPDQTTQQEVADGARVLVSELNNGGPGGYHDNFIEIANWGEEAQDLEGWTVYRCTGAGNQAADPQVTLDGTLEPGEQLLLARTHAQSTLSDDIVDQRYGTSFANDSYGAIIRDAEGEIVDRVGVKFPNVAGTACVDGTELPNTTDSYAGQSWQRIGDTGDNSADFITAERTPGQPNAEEPAPGPVGGDILISEVAHAGPEGEDDHLVELGNYGDTEVDLEGWELWRCNEWGQRFAADQLSDDLSSIAPGEALVVEAPNGFVPGRNNAGVVLRNADGQLVDAVAWADNETGACAHGDPLPYYDLDVAAGNSYQRESTEGENAETFVQAERSPGQLEANDPVEQEETEQFLSTEDGANVLVSEMTNNGPQGAGDIFFELTNYGDEPQDLSGWSVYRCIGTGVRASVPQLALEDLEGVVLEPGEMLTAARAQQAGPDIMAVADFTFDISFADQYGLIIFDENSRVVDRVGSAPAGVQNYCAQDYGALPGTAHGLYAESWQRIDLTGDAEQDWHLAPRTPGRVNDPETWERPRTESDVLVTEVANGGPEGAADNFMELTNLGDEEVNIGGWRFYRCAGTGRVHEQTLQLTLPDHTLAPGESFVAGRQNGFSGEADALYNTSFATDGGFGVVITDADRTIIDTVGVFSGVDSPCTDGEALPNDLDFVEGESWQRTDTSGDNRADFDRGLRTPGEHGEELVSVQPEVLEPSDVQIVELAAGGPVDLEGSTSEGFVEIANRGEEEVDISDWEVYYCTADGRRIPTPQAQFEQGATLAPDEVFTLANPNPAEGLGHDAVARDELDPEGYGVMITDEEGAIVDRVGVYYSYAGAVTNAPPSLCTGEMPLDVRVAKESVDKAFEYGFSWHRVQYTGDNYEDYYATDRDPGEYVQLDYVDPLVPEEGALDPVNLDRFSFSSPAELASQVSAETGDPAQELTAQAGAEGTMSLRGGGVVEPDFRTFTGVAAEAGLAGRTGEDEIETQGVQTEIADAERGFPYLRMEIEADELGESSEIIWTGSSQNRNELQLYLWDGQSWELIDARAAEEGGEITLTAQPDPEHIQEGAINVLIQDGPRTLEILDQEENLSFQDPGSYDFSIGHLTDTQYTAEQNPWVYTAMKAWFAANMDSRDIAFQMHTGDIIENALRGNQTRERADREFERVSVIQEILEDSGLPHAVLPGNHDNFWGNNNELYLEYFPEERYADYEWYGEAGPLGNSSSYSVIEQDGVKMLFLSLAYYTHELELQWAEEIIAEHPDHNVVIGTHEYLRPEIDERANPDNGRWSSQGDVYFERLVEPNANVVLVLSGHLHGIRQREEGTQDDRWVVETVADFQSYEHEGGRTALFNRLMQIDVDSGQMAVNHYTPIYDSFEPHQFQPPERAGQFGPELDEAMMSIDLMWSKEVSSQELTVLTEVEALSEEQEVTAEEPAETAWEGLTEDEAYGWYALTTSESLGRVDENRPSAVQTFTAGVPEEEPDTPYPGESESPRPEPTEPGPTEPEPTEPETTEPEPTEPEPSEPEPTHPGPSDPQPTEPDPTEAQPTEPEPTETAPTEPAPTETESGEPDPRETEPGDSDPTQPTPTESETTTPTPTQEATADPVSGAPEAGELTDEYEGLIELLNPPLVPGGTAEVQIGQDHQDEPTVAGWLFSEPVSLGTSEVDDQGIATLSVPEDVSPGEHRLALYTAEGELIGWTYATVIVPDDDDAESALAELDGQEDTETGGLAVTGTQMSVLALGAVLLLLIGAVLVAISRHRRAQRAEQVSTEA</sequence>
<keyword evidence="2" id="KW-1133">Transmembrane helix</keyword>
<dbReference type="Proteomes" id="UP000523139">
    <property type="component" value="Unassembled WGS sequence"/>
</dbReference>
<feature type="domain" description="LTD" evidence="4">
    <location>
        <begin position="425"/>
        <end position="551"/>
    </location>
</feature>
<keyword evidence="2" id="KW-0812">Transmembrane</keyword>
<dbReference type="Pfam" id="PF00932">
    <property type="entry name" value="LTD"/>
    <property type="match status" value="4"/>
</dbReference>
<dbReference type="RefSeq" id="WP_168887883.1">
    <property type="nucleotide sequence ID" value="NZ_JABAHY010000009.1"/>
</dbReference>
<feature type="region of interest" description="Disordered" evidence="1">
    <location>
        <begin position="1538"/>
        <end position="1678"/>
    </location>
</feature>
<feature type="compositionally biased region" description="Acidic residues" evidence="1">
    <location>
        <begin position="36"/>
        <end position="84"/>
    </location>
</feature>
<feature type="compositionally biased region" description="Acidic residues" evidence="1">
    <location>
        <begin position="1572"/>
        <end position="1590"/>
    </location>
</feature>
<feature type="compositionally biased region" description="Pro residues" evidence="1">
    <location>
        <begin position="1594"/>
        <end position="1606"/>
    </location>
</feature>
<feature type="region of interest" description="Disordered" evidence="1">
    <location>
        <begin position="239"/>
        <end position="263"/>
    </location>
</feature>
<evidence type="ECO:0000256" key="3">
    <source>
        <dbReference type="SAM" id="SignalP"/>
    </source>
</evidence>
<dbReference type="InterPro" id="IPR036415">
    <property type="entry name" value="Lamin_tail_dom_sf"/>
</dbReference>
<dbReference type="EMBL" id="JABAHY010000009">
    <property type="protein sequence ID" value="NLS10404.1"/>
    <property type="molecule type" value="Genomic_DNA"/>
</dbReference>
<keyword evidence="2" id="KW-0472">Membrane</keyword>
<dbReference type="Gene3D" id="2.60.40.1260">
    <property type="entry name" value="Lamin Tail domain"/>
    <property type="match status" value="2"/>
</dbReference>
<feature type="compositionally biased region" description="Low complexity" evidence="1">
    <location>
        <begin position="1609"/>
        <end position="1631"/>
    </location>
</feature>
<name>A0A7X8YE97_9MICC</name>
<feature type="signal peptide" evidence="3">
    <location>
        <begin position="1"/>
        <end position="30"/>
    </location>
</feature>
<feature type="domain" description="LTD" evidence="4">
    <location>
        <begin position="607"/>
        <end position="718"/>
    </location>
</feature>
<feature type="domain" description="LTD" evidence="4">
    <location>
        <begin position="254"/>
        <end position="367"/>
    </location>
</feature>
<dbReference type="Pfam" id="PF00149">
    <property type="entry name" value="Metallophos"/>
    <property type="match status" value="1"/>
</dbReference>
<feature type="transmembrane region" description="Helical" evidence="2">
    <location>
        <begin position="1803"/>
        <end position="1823"/>
    </location>
</feature>